<keyword evidence="4 5" id="KW-0472">Membrane</keyword>
<evidence type="ECO:0000256" key="5">
    <source>
        <dbReference type="SAM" id="Phobius"/>
    </source>
</evidence>
<dbReference type="GO" id="GO:0015297">
    <property type="term" value="F:antiporter activity"/>
    <property type="evidence" value="ECO:0007669"/>
    <property type="project" value="InterPro"/>
</dbReference>
<evidence type="ECO:0000313" key="7">
    <source>
        <dbReference type="EMBL" id="NBG87240.1"/>
    </source>
</evidence>
<evidence type="ECO:0000256" key="3">
    <source>
        <dbReference type="ARBA" id="ARBA00022989"/>
    </source>
</evidence>
<keyword evidence="3 5" id="KW-1133">Transmembrane helix</keyword>
<feature type="transmembrane region" description="Helical" evidence="5">
    <location>
        <begin position="360"/>
        <end position="379"/>
    </location>
</feature>
<dbReference type="AlphaFoldDB" id="A0AA44BDL3"/>
<dbReference type="RefSeq" id="WP_160718555.1">
    <property type="nucleotide sequence ID" value="NZ_SUMG01000002.1"/>
</dbReference>
<feature type="transmembrane region" description="Helical" evidence="5">
    <location>
        <begin position="92"/>
        <end position="111"/>
    </location>
</feature>
<dbReference type="Proteomes" id="UP000449710">
    <property type="component" value="Unassembled WGS sequence"/>
</dbReference>
<feature type="transmembrane region" description="Helical" evidence="5">
    <location>
        <begin position="330"/>
        <end position="348"/>
    </location>
</feature>
<evidence type="ECO:0000256" key="1">
    <source>
        <dbReference type="ARBA" id="ARBA00004141"/>
    </source>
</evidence>
<dbReference type="PANTHER" id="PTHR43021">
    <property type="entry name" value="NA(+)/H(+) ANTIPORTER-RELATED"/>
    <property type="match status" value="1"/>
</dbReference>
<feature type="transmembrane region" description="Helical" evidence="5">
    <location>
        <begin position="291"/>
        <end position="309"/>
    </location>
</feature>
<feature type="transmembrane region" description="Helical" evidence="5">
    <location>
        <begin position="61"/>
        <end position="80"/>
    </location>
</feature>
<evidence type="ECO:0000256" key="2">
    <source>
        <dbReference type="ARBA" id="ARBA00022692"/>
    </source>
</evidence>
<feature type="transmembrane region" description="Helical" evidence="5">
    <location>
        <begin position="149"/>
        <end position="174"/>
    </location>
</feature>
<dbReference type="InterPro" id="IPR038770">
    <property type="entry name" value="Na+/solute_symporter_sf"/>
</dbReference>
<dbReference type="Gene3D" id="1.20.1530.20">
    <property type="match status" value="1"/>
</dbReference>
<feature type="transmembrane region" description="Helical" evidence="5">
    <location>
        <begin position="6"/>
        <end position="24"/>
    </location>
</feature>
<dbReference type="GO" id="GO:1902600">
    <property type="term" value="P:proton transmembrane transport"/>
    <property type="evidence" value="ECO:0007669"/>
    <property type="project" value="InterPro"/>
</dbReference>
<organism evidence="7 8">
    <name type="scientific">Isachenkonia alkalipeptolytica</name>
    <dbReference type="NCBI Taxonomy" id="2565777"/>
    <lineage>
        <taxon>Bacteria</taxon>
        <taxon>Bacillati</taxon>
        <taxon>Bacillota</taxon>
        <taxon>Clostridia</taxon>
        <taxon>Eubacteriales</taxon>
        <taxon>Clostridiaceae</taxon>
        <taxon>Isachenkonia</taxon>
    </lineage>
</organism>
<comment type="caution">
    <text evidence="7">The sequence shown here is derived from an EMBL/GenBank/DDBJ whole genome shotgun (WGS) entry which is preliminary data.</text>
</comment>
<gene>
    <name evidence="7" type="ORF">ISALK_01880</name>
</gene>
<sequence length="392" mass="40521">MITMDISLAIGIIFLAGAAGGKLARYVKLPSVTGNLLAGVLVGPSVLGLVDAGALTDLAPINDLALGVIALSIGAELHWGKMRKLAKDVAKVFAVEALITLGVVFAALYIFGVPFRYALIFGVISIATAPGAIIACIRENPIKGNFSKVLLSVVALDNLFAITLFGIVISFMQVAYATVGAENTSAFVMASRDIGIALGWGILAGGFLIGTSQWAKKDAHILVTVLGALLITVGVSNEIGTPALLAAITAGAIYTNFARKPQRISRSLLNVEDPILLAFLTLAGAKLDLGALPAVGQIGAVYIVARFVAKLAGSRAGSAMTVFPATWKTNLGRALTPQAGVAIGLAIIAEQKEFFEPGAIMPVILAAVVVFEIFGPIMVNKALCDVDKVSDL</sequence>
<name>A0AA44BDL3_9CLOT</name>
<dbReference type="GO" id="GO:0016020">
    <property type="term" value="C:membrane"/>
    <property type="evidence" value="ECO:0007669"/>
    <property type="project" value="UniProtKB-SubCell"/>
</dbReference>
<proteinExistence type="predicted"/>
<evidence type="ECO:0000313" key="8">
    <source>
        <dbReference type="Proteomes" id="UP000449710"/>
    </source>
</evidence>
<protein>
    <recommendedName>
        <fullName evidence="6">Cation/H+ exchanger transmembrane domain-containing protein</fullName>
    </recommendedName>
</protein>
<keyword evidence="2 5" id="KW-0812">Transmembrane</keyword>
<accession>A0AA44BDL3</accession>
<evidence type="ECO:0000259" key="6">
    <source>
        <dbReference type="Pfam" id="PF00999"/>
    </source>
</evidence>
<evidence type="ECO:0000256" key="4">
    <source>
        <dbReference type="ARBA" id="ARBA00023136"/>
    </source>
</evidence>
<reference evidence="7 8" key="1">
    <citation type="submission" date="2019-04" db="EMBL/GenBank/DDBJ databases">
        <title>Isachenkonia alkalipeptolytica gen. nov. sp. nov. a new anaerobic, alkiliphilic organothrophic bacterium capable to reduce synthesized ferrihydrite isolated from a soda lake.</title>
        <authorList>
            <person name="Toshchakov S.V."/>
            <person name="Zavarzina D.G."/>
            <person name="Zhilina T.N."/>
            <person name="Kostrikina N.A."/>
            <person name="Kublanov I.V."/>
        </authorList>
    </citation>
    <scope>NUCLEOTIDE SEQUENCE [LARGE SCALE GENOMIC DNA]</scope>
    <source>
        <strain evidence="7 8">Z-1701</strain>
    </source>
</reference>
<keyword evidence="8" id="KW-1185">Reference proteome</keyword>
<feature type="transmembrane region" description="Helical" evidence="5">
    <location>
        <begin position="117"/>
        <end position="137"/>
    </location>
</feature>
<dbReference type="InterPro" id="IPR006153">
    <property type="entry name" value="Cation/H_exchanger_TM"/>
</dbReference>
<feature type="transmembrane region" description="Helical" evidence="5">
    <location>
        <begin position="36"/>
        <end position="55"/>
    </location>
</feature>
<feature type="domain" description="Cation/H+ exchanger transmembrane" evidence="6">
    <location>
        <begin position="13"/>
        <end position="377"/>
    </location>
</feature>
<dbReference type="PANTHER" id="PTHR43021:SF2">
    <property type="entry name" value="CATION_H+ EXCHANGER DOMAIN-CONTAINING PROTEIN"/>
    <property type="match status" value="1"/>
</dbReference>
<comment type="subcellular location">
    <subcellularLocation>
        <location evidence="1">Membrane</location>
        <topology evidence="1">Multi-pass membrane protein</topology>
    </subcellularLocation>
</comment>
<feature type="transmembrane region" description="Helical" evidence="5">
    <location>
        <begin position="219"/>
        <end position="235"/>
    </location>
</feature>
<feature type="transmembrane region" description="Helical" evidence="5">
    <location>
        <begin position="194"/>
        <end position="212"/>
    </location>
</feature>
<dbReference type="Pfam" id="PF00999">
    <property type="entry name" value="Na_H_Exchanger"/>
    <property type="match status" value="1"/>
</dbReference>
<dbReference type="EMBL" id="SUMG01000002">
    <property type="protein sequence ID" value="NBG87240.1"/>
    <property type="molecule type" value="Genomic_DNA"/>
</dbReference>